<dbReference type="PANTHER" id="PTHR34614:SF2">
    <property type="entry name" value="TRANSPOSASE IS4-LIKE DOMAIN-CONTAINING PROTEIN"/>
    <property type="match status" value="1"/>
</dbReference>
<dbReference type="NCBIfam" id="NF033559">
    <property type="entry name" value="transpos_IS1634"/>
    <property type="match status" value="1"/>
</dbReference>
<name>A0A402DLB6_MICAE</name>
<evidence type="ECO:0000313" key="2">
    <source>
        <dbReference type="Proteomes" id="UP000289660"/>
    </source>
</evidence>
<reference evidence="2" key="1">
    <citation type="submission" date="2018-12" db="EMBL/GenBank/DDBJ databases">
        <title>Genome sequence of Microcystis aeruginosa NIES-4285.</title>
        <authorList>
            <person name="Tanabe Y."/>
        </authorList>
    </citation>
    <scope>NUCLEOTIDE SEQUENCE [LARGE SCALE GENOMIC DNA]</scope>
    <source>
        <strain evidence="2">NIES-4285</strain>
    </source>
</reference>
<dbReference type="AlphaFoldDB" id="A0A402DLB6"/>
<protein>
    <recommendedName>
        <fullName evidence="3">Transposase IS4-like domain-containing protein</fullName>
    </recommendedName>
</protein>
<dbReference type="InterPro" id="IPR047654">
    <property type="entry name" value="IS1634_transpos"/>
</dbReference>
<evidence type="ECO:0008006" key="3">
    <source>
        <dbReference type="Google" id="ProtNLM"/>
    </source>
</evidence>
<dbReference type="Proteomes" id="UP000289660">
    <property type="component" value="Unassembled WGS sequence"/>
</dbReference>
<sequence length="177" mass="19882">MLDLEKADEDELYNALDWLLEKQEKIEKHLALKHLESGTLVLYDVTSTYLEGNGCELGKYGDNRDKKKGKTQIVFGLLCSAKGCPIAVEVFEGNTSDGATLSGQIEKVRKGWGIENVVWVSDRGILTNSKINELVKPIEGLDYITGLTDRGTSKLKSLCSIKYRHRLQKKISHIYHI</sequence>
<comment type="caution">
    <text evidence="1">The sequence shown here is derived from an EMBL/GenBank/DDBJ whole genome shotgun (WGS) entry which is preliminary data.</text>
</comment>
<organism evidence="1 2">
    <name type="scientific">Microcystis aeruginosa NIES-4285</name>
    <dbReference type="NCBI Taxonomy" id="2497681"/>
    <lineage>
        <taxon>Bacteria</taxon>
        <taxon>Bacillati</taxon>
        <taxon>Cyanobacteriota</taxon>
        <taxon>Cyanophyceae</taxon>
        <taxon>Oscillatoriophycideae</taxon>
        <taxon>Chroococcales</taxon>
        <taxon>Microcystaceae</taxon>
        <taxon>Microcystis</taxon>
    </lineage>
</organism>
<dbReference type="EMBL" id="BIFY01000288">
    <property type="protein sequence ID" value="GCE63000.1"/>
    <property type="molecule type" value="Genomic_DNA"/>
</dbReference>
<dbReference type="PANTHER" id="PTHR34614">
    <property type="match status" value="1"/>
</dbReference>
<proteinExistence type="predicted"/>
<accession>A0A402DLB6</accession>
<evidence type="ECO:0000313" key="1">
    <source>
        <dbReference type="EMBL" id="GCE63000.1"/>
    </source>
</evidence>
<gene>
    <name evidence="1" type="ORF">MiAbB_04955</name>
</gene>